<evidence type="ECO:0000313" key="2">
    <source>
        <dbReference type="Proteomes" id="UP001597282"/>
    </source>
</evidence>
<gene>
    <name evidence="1" type="ORF">ACFQ4Y_00250</name>
</gene>
<reference evidence="2" key="1">
    <citation type="journal article" date="2019" name="Int. J. Syst. Evol. Microbiol.">
        <title>The Global Catalogue of Microorganisms (GCM) 10K type strain sequencing project: providing services to taxonomists for standard genome sequencing and annotation.</title>
        <authorList>
            <consortium name="The Broad Institute Genomics Platform"/>
            <consortium name="The Broad Institute Genome Sequencing Center for Infectious Disease"/>
            <person name="Wu L."/>
            <person name="Ma J."/>
        </authorList>
    </citation>
    <scope>NUCLEOTIDE SEQUENCE [LARGE SCALE GENOMIC DNA]</scope>
    <source>
        <strain evidence="2">S1</strain>
    </source>
</reference>
<comment type="caution">
    <text evidence="1">The sequence shown here is derived from an EMBL/GenBank/DDBJ whole genome shotgun (WGS) entry which is preliminary data.</text>
</comment>
<protein>
    <submittedName>
        <fullName evidence="1">Uncharacterized protein</fullName>
    </submittedName>
</protein>
<dbReference type="Proteomes" id="UP001597282">
    <property type="component" value="Unassembled WGS sequence"/>
</dbReference>
<evidence type="ECO:0000313" key="1">
    <source>
        <dbReference type="EMBL" id="MFD1425366.1"/>
    </source>
</evidence>
<keyword evidence="2" id="KW-1185">Reference proteome</keyword>
<name>A0ABW4C5X1_9BACL</name>
<dbReference type="RefSeq" id="WP_380162055.1">
    <property type="nucleotide sequence ID" value="NZ_JBHTNU010000001.1"/>
</dbReference>
<organism evidence="1 2">
    <name type="scientific">Kroppenstedtia sanguinis</name>
    <dbReference type="NCBI Taxonomy" id="1380684"/>
    <lineage>
        <taxon>Bacteria</taxon>
        <taxon>Bacillati</taxon>
        <taxon>Bacillota</taxon>
        <taxon>Bacilli</taxon>
        <taxon>Bacillales</taxon>
        <taxon>Thermoactinomycetaceae</taxon>
        <taxon>Kroppenstedtia</taxon>
    </lineage>
</organism>
<proteinExistence type="predicted"/>
<sequence>MSARYPSASLFVGGYEHEERQPHPLVARDFDTDAEAQEASRWLTGSGEKGLLLQMGSTPTGELEVSVSTASEILCQTEVWKDEMWRIFMEYYRQGEPPFPSVGTFS</sequence>
<dbReference type="EMBL" id="JBHTNU010000001">
    <property type="protein sequence ID" value="MFD1425366.1"/>
    <property type="molecule type" value="Genomic_DNA"/>
</dbReference>
<accession>A0ABW4C5X1</accession>